<evidence type="ECO:0000313" key="2">
    <source>
        <dbReference type="EMBL" id="KAF0897761.1"/>
    </source>
</evidence>
<feature type="compositionally biased region" description="Polar residues" evidence="1">
    <location>
        <begin position="1"/>
        <end position="30"/>
    </location>
</feature>
<feature type="compositionally biased region" description="Polar residues" evidence="1">
    <location>
        <begin position="46"/>
        <end position="71"/>
    </location>
</feature>
<protein>
    <submittedName>
        <fullName evidence="2">Uncharacterized protein</fullName>
    </submittedName>
</protein>
<sequence length="149" mass="16206">MDMSLQAKNMNQSQRNAEESIGTTELQKPTTFAHGGAQIMEEPTGFGQQADTVNNVQQNQEVPTGFNQQQPDLAHGGPQIPEEAAGFGQQEDAVNNVQQNQEEPIGFNQQHPDLAHGGPQIPEEVAADPNEDVNDVFEFALNNSILDLD</sequence>
<accession>A0A6G1CCI9</accession>
<comment type="caution">
    <text evidence="2">The sequence shown here is derived from an EMBL/GenBank/DDBJ whole genome shotgun (WGS) entry which is preliminary data.</text>
</comment>
<feature type="region of interest" description="Disordered" evidence="1">
    <location>
        <begin position="99"/>
        <end position="131"/>
    </location>
</feature>
<dbReference type="AlphaFoldDB" id="A0A6G1CCI9"/>
<reference evidence="2 3" key="1">
    <citation type="submission" date="2019-11" db="EMBL/GenBank/DDBJ databases">
        <title>Whole genome sequence of Oryza granulata.</title>
        <authorList>
            <person name="Li W."/>
        </authorList>
    </citation>
    <scope>NUCLEOTIDE SEQUENCE [LARGE SCALE GENOMIC DNA]</scope>
    <source>
        <strain evidence="3">cv. Menghai</strain>
        <tissue evidence="2">Leaf</tissue>
    </source>
</reference>
<dbReference type="EMBL" id="SPHZ02000009">
    <property type="protein sequence ID" value="KAF0897761.1"/>
    <property type="molecule type" value="Genomic_DNA"/>
</dbReference>
<evidence type="ECO:0000256" key="1">
    <source>
        <dbReference type="SAM" id="MobiDB-lite"/>
    </source>
</evidence>
<dbReference type="Proteomes" id="UP000479710">
    <property type="component" value="Unassembled WGS sequence"/>
</dbReference>
<dbReference type="OrthoDB" id="10324959at2759"/>
<organism evidence="2 3">
    <name type="scientific">Oryza meyeriana var. granulata</name>
    <dbReference type="NCBI Taxonomy" id="110450"/>
    <lineage>
        <taxon>Eukaryota</taxon>
        <taxon>Viridiplantae</taxon>
        <taxon>Streptophyta</taxon>
        <taxon>Embryophyta</taxon>
        <taxon>Tracheophyta</taxon>
        <taxon>Spermatophyta</taxon>
        <taxon>Magnoliopsida</taxon>
        <taxon>Liliopsida</taxon>
        <taxon>Poales</taxon>
        <taxon>Poaceae</taxon>
        <taxon>BOP clade</taxon>
        <taxon>Oryzoideae</taxon>
        <taxon>Oryzeae</taxon>
        <taxon>Oryzinae</taxon>
        <taxon>Oryza</taxon>
        <taxon>Oryza meyeriana</taxon>
    </lineage>
</organism>
<keyword evidence="3" id="KW-1185">Reference proteome</keyword>
<feature type="region of interest" description="Disordered" evidence="1">
    <location>
        <begin position="1"/>
        <end position="83"/>
    </location>
</feature>
<gene>
    <name evidence="2" type="ORF">E2562_000472</name>
</gene>
<proteinExistence type="predicted"/>
<name>A0A6G1CCI9_9ORYZ</name>
<feature type="compositionally biased region" description="Polar residues" evidence="1">
    <location>
        <begin position="99"/>
        <end position="111"/>
    </location>
</feature>
<evidence type="ECO:0000313" key="3">
    <source>
        <dbReference type="Proteomes" id="UP000479710"/>
    </source>
</evidence>